<dbReference type="SUPFAM" id="SSF75304">
    <property type="entry name" value="Amidase signature (AS) enzymes"/>
    <property type="match status" value="1"/>
</dbReference>
<dbReference type="STRING" id="96561.Dole_2535"/>
<accession>A8ZWA5</accession>
<dbReference type="HOGENOM" id="CLU_009600_0_4_7"/>
<dbReference type="Gene3D" id="3.90.1300.10">
    <property type="entry name" value="Amidase signature (AS) domain"/>
    <property type="match status" value="1"/>
</dbReference>
<dbReference type="PANTHER" id="PTHR11895">
    <property type="entry name" value="TRANSAMIDASE"/>
    <property type="match status" value="1"/>
</dbReference>
<dbReference type="OrthoDB" id="9811471at2"/>
<dbReference type="eggNOG" id="COG0154">
    <property type="taxonomic scope" value="Bacteria"/>
</dbReference>
<dbReference type="KEGG" id="dol:Dole_2535"/>
<proteinExistence type="inferred from homology"/>
<reference evidence="4 5" key="1">
    <citation type="submission" date="2007-10" db="EMBL/GenBank/DDBJ databases">
        <title>Complete sequence of Desulfococcus oleovorans Hxd3.</title>
        <authorList>
            <consortium name="US DOE Joint Genome Institute"/>
            <person name="Copeland A."/>
            <person name="Lucas S."/>
            <person name="Lapidus A."/>
            <person name="Barry K."/>
            <person name="Glavina del Rio T."/>
            <person name="Dalin E."/>
            <person name="Tice H."/>
            <person name="Pitluck S."/>
            <person name="Kiss H."/>
            <person name="Brettin T."/>
            <person name="Bruce D."/>
            <person name="Detter J.C."/>
            <person name="Han C."/>
            <person name="Schmutz J."/>
            <person name="Larimer F."/>
            <person name="Land M."/>
            <person name="Hauser L."/>
            <person name="Kyrpides N."/>
            <person name="Kim E."/>
            <person name="Wawrik B."/>
            <person name="Richardson P."/>
        </authorList>
    </citation>
    <scope>NUCLEOTIDE SEQUENCE [LARGE SCALE GENOMIC DNA]</scope>
    <source>
        <strain evidence="5">DSM 6200 / JCM 39069 / Hxd3</strain>
    </source>
</reference>
<evidence type="ECO:0000313" key="4">
    <source>
        <dbReference type="EMBL" id="ABW68339.1"/>
    </source>
</evidence>
<dbReference type="Proteomes" id="UP000008561">
    <property type="component" value="Chromosome"/>
</dbReference>
<feature type="domain" description="Amidase" evidence="3">
    <location>
        <begin position="28"/>
        <end position="476"/>
    </location>
</feature>
<evidence type="ECO:0000313" key="5">
    <source>
        <dbReference type="Proteomes" id="UP000008561"/>
    </source>
</evidence>
<dbReference type="GO" id="GO:0003824">
    <property type="term" value="F:catalytic activity"/>
    <property type="evidence" value="ECO:0007669"/>
    <property type="project" value="InterPro"/>
</dbReference>
<sequence>MQGFSDYDMYDAMGLAQLVRDKETTALELCEAAIARIEAINPKINAVIHAMFDKARQAAAGSLPDGPFTGVPFLLKDLLAAYAGEPFTQGCRGYRNFIPDHDSELARRYKKAGLVVLGKTNTPEFGLLGVTEPELHGPTRNPWNPERSPGGSSGGSGAAVASGMVPMASGGDGGGSIRIPSAWCGLFGLKPSRGRVPAGPDSGELWQGAAQEHVLTRSVRDSAAMLDAICGPEPGAPYEILRPQRPYLEETAIAPEKLKIGFNTVSPIGLPVHDECIKAVHTAARLLADLGHVVEEKAPAIDGSALARSYFVMYYGEVAADIEQMGKDLNRRATRRDVEAMTWTLGRLGKTFSACDFVNAKRQWNKAARAMADFFTGCDLYLIPTNAQLPPVIGANRLSVFEKAGSAVIHALGLEKLLIASGMVEKTGYRSLALTPFTQLANLCGLPAMSVPLHWSADGLPCGCQFVAPFGREDMLFRLAGQLEQAAPWRDRIPLVHATRM</sequence>
<dbReference type="RefSeq" id="WP_012175951.1">
    <property type="nucleotide sequence ID" value="NC_009943.1"/>
</dbReference>
<keyword evidence="5" id="KW-1185">Reference proteome</keyword>
<dbReference type="InterPro" id="IPR036928">
    <property type="entry name" value="AS_sf"/>
</dbReference>
<dbReference type="EMBL" id="CP000859">
    <property type="protein sequence ID" value="ABW68339.1"/>
    <property type="molecule type" value="Genomic_DNA"/>
</dbReference>
<dbReference type="InterPro" id="IPR020556">
    <property type="entry name" value="Amidase_CS"/>
</dbReference>
<evidence type="ECO:0000259" key="3">
    <source>
        <dbReference type="Pfam" id="PF01425"/>
    </source>
</evidence>
<dbReference type="InterPro" id="IPR023631">
    <property type="entry name" value="Amidase_dom"/>
</dbReference>
<dbReference type="PANTHER" id="PTHR11895:SF7">
    <property type="entry name" value="GLUTAMYL-TRNA(GLN) AMIDOTRANSFERASE SUBUNIT A, MITOCHONDRIAL"/>
    <property type="match status" value="1"/>
</dbReference>
<evidence type="ECO:0000256" key="1">
    <source>
        <dbReference type="ARBA" id="ARBA00009199"/>
    </source>
</evidence>
<dbReference type="InterPro" id="IPR000120">
    <property type="entry name" value="Amidase"/>
</dbReference>
<dbReference type="PROSITE" id="PS00571">
    <property type="entry name" value="AMIDASES"/>
    <property type="match status" value="1"/>
</dbReference>
<gene>
    <name evidence="4" type="ordered locus">Dole_2535</name>
</gene>
<dbReference type="AlphaFoldDB" id="A8ZWA5"/>
<organism evidence="4 5">
    <name type="scientific">Desulfosudis oleivorans (strain DSM 6200 / JCM 39069 / Hxd3)</name>
    <name type="common">Desulfococcus oleovorans</name>
    <dbReference type="NCBI Taxonomy" id="96561"/>
    <lineage>
        <taxon>Bacteria</taxon>
        <taxon>Pseudomonadati</taxon>
        <taxon>Thermodesulfobacteriota</taxon>
        <taxon>Desulfobacteria</taxon>
        <taxon>Desulfobacterales</taxon>
        <taxon>Desulfosudaceae</taxon>
        <taxon>Desulfosudis</taxon>
    </lineage>
</organism>
<evidence type="ECO:0000256" key="2">
    <source>
        <dbReference type="SAM" id="MobiDB-lite"/>
    </source>
</evidence>
<dbReference type="Pfam" id="PF01425">
    <property type="entry name" value="Amidase"/>
    <property type="match status" value="1"/>
</dbReference>
<protein>
    <submittedName>
        <fullName evidence="4">Amidase</fullName>
    </submittedName>
</protein>
<feature type="region of interest" description="Disordered" evidence="2">
    <location>
        <begin position="127"/>
        <end position="158"/>
    </location>
</feature>
<name>A8ZWA5_DESOH</name>
<comment type="similarity">
    <text evidence="1">Belongs to the amidase family.</text>
</comment>